<dbReference type="SUPFAM" id="SSF52540">
    <property type="entry name" value="P-loop containing nucleoside triphosphate hydrolases"/>
    <property type="match status" value="1"/>
</dbReference>
<comment type="caution">
    <text evidence="2">The sequence shown here is derived from an EMBL/GenBank/DDBJ whole genome shotgun (WGS) entry which is preliminary data.</text>
</comment>
<dbReference type="PANTHER" id="PTHR36978">
    <property type="entry name" value="P-LOOP CONTAINING NUCLEOTIDE TRIPHOSPHATE HYDROLASE"/>
    <property type="match status" value="1"/>
</dbReference>
<dbReference type="Pfam" id="PF17784">
    <property type="entry name" value="Sulfotransfer_4"/>
    <property type="match status" value="1"/>
</dbReference>
<reference evidence="2" key="1">
    <citation type="submission" date="2023-03" db="EMBL/GenBank/DDBJ databases">
        <title>Massive genome expansion in bonnet fungi (Mycena s.s.) driven by repeated elements and novel gene families across ecological guilds.</title>
        <authorList>
            <consortium name="Lawrence Berkeley National Laboratory"/>
            <person name="Harder C.B."/>
            <person name="Miyauchi S."/>
            <person name="Viragh M."/>
            <person name="Kuo A."/>
            <person name="Thoen E."/>
            <person name="Andreopoulos B."/>
            <person name="Lu D."/>
            <person name="Skrede I."/>
            <person name="Drula E."/>
            <person name="Henrissat B."/>
            <person name="Morin E."/>
            <person name="Kohler A."/>
            <person name="Barry K."/>
            <person name="LaButti K."/>
            <person name="Morin E."/>
            <person name="Salamov A."/>
            <person name="Lipzen A."/>
            <person name="Mereny Z."/>
            <person name="Hegedus B."/>
            <person name="Baldrian P."/>
            <person name="Stursova M."/>
            <person name="Weitz H."/>
            <person name="Taylor A."/>
            <person name="Grigoriev I.V."/>
            <person name="Nagy L.G."/>
            <person name="Martin F."/>
            <person name="Kauserud H."/>
        </authorList>
    </citation>
    <scope>NUCLEOTIDE SEQUENCE</scope>
    <source>
        <strain evidence="2">CBHHK173m</strain>
    </source>
</reference>
<sequence length="280" mass="30687">MASESHSTPPPAAAGRTVPMQVLALGFSRTGTASLQLALQELGYVRTNHGFAVLAASPEKIALWIAALRAKLYGEGAPFGRAEWDELLGDCAAVTDVPHILFAEELIAAYPEAKVLLTTRTPESWWRSYEATIAPTLAPPFLVRLSGWLDPEYTGKKQELARLCFTGLLGTESRNITADAAKARYLAHNDAVRRLVPAERLLEFEVKEGWAPLCAFLGKEPRATPFPRVNDTAQFKQQITLYLSAQRRAVLWTWAPAFSGSLLTVATAVLIYARLRRIGA</sequence>
<proteinExistence type="predicted"/>
<protein>
    <recommendedName>
        <fullName evidence="4">NAD dependent epimerase/dehydratase</fullName>
    </recommendedName>
</protein>
<accession>A0AAD6XUA7</accession>
<feature type="transmembrane region" description="Helical" evidence="1">
    <location>
        <begin position="251"/>
        <end position="273"/>
    </location>
</feature>
<dbReference type="Proteomes" id="UP001222325">
    <property type="component" value="Unassembled WGS sequence"/>
</dbReference>
<keyword evidence="1" id="KW-0472">Membrane</keyword>
<keyword evidence="1" id="KW-0812">Transmembrane</keyword>
<keyword evidence="1" id="KW-1133">Transmembrane helix</keyword>
<dbReference type="EMBL" id="JARJCN010000006">
    <property type="protein sequence ID" value="KAJ7100241.1"/>
    <property type="molecule type" value="Genomic_DNA"/>
</dbReference>
<evidence type="ECO:0000313" key="3">
    <source>
        <dbReference type="Proteomes" id="UP001222325"/>
    </source>
</evidence>
<organism evidence="2 3">
    <name type="scientific">Mycena belliarum</name>
    <dbReference type="NCBI Taxonomy" id="1033014"/>
    <lineage>
        <taxon>Eukaryota</taxon>
        <taxon>Fungi</taxon>
        <taxon>Dikarya</taxon>
        <taxon>Basidiomycota</taxon>
        <taxon>Agaricomycotina</taxon>
        <taxon>Agaricomycetes</taxon>
        <taxon>Agaricomycetidae</taxon>
        <taxon>Agaricales</taxon>
        <taxon>Marasmiineae</taxon>
        <taxon>Mycenaceae</taxon>
        <taxon>Mycena</taxon>
    </lineage>
</organism>
<name>A0AAD6XUA7_9AGAR</name>
<dbReference type="InterPro" id="IPR027417">
    <property type="entry name" value="P-loop_NTPase"/>
</dbReference>
<evidence type="ECO:0000256" key="1">
    <source>
        <dbReference type="SAM" id="Phobius"/>
    </source>
</evidence>
<dbReference type="AlphaFoldDB" id="A0AAD6XUA7"/>
<dbReference type="Gene3D" id="3.40.50.300">
    <property type="entry name" value="P-loop containing nucleotide triphosphate hydrolases"/>
    <property type="match status" value="1"/>
</dbReference>
<evidence type="ECO:0008006" key="4">
    <source>
        <dbReference type="Google" id="ProtNLM"/>
    </source>
</evidence>
<evidence type="ECO:0000313" key="2">
    <source>
        <dbReference type="EMBL" id="KAJ7100241.1"/>
    </source>
</evidence>
<keyword evidence="3" id="KW-1185">Reference proteome</keyword>
<dbReference type="InterPro" id="IPR040632">
    <property type="entry name" value="Sulfotransfer_4"/>
</dbReference>
<dbReference type="PANTHER" id="PTHR36978:SF4">
    <property type="entry name" value="P-LOOP CONTAINING NUCLEOSIDE TRIPHOSPHATE HYDROLASE PROTEIN"/>
    <property type="match status" value="1"/>
</dbReference>
<gene>
    <name evidence="2" type="ORF">B0H15DRAFT_514065</name>
</gene>